<dbReference type="HOGENOM" id="CLU_043035_1_0_5"/>
<proteinExistence type="predicted"/>
<name>Q11JK7_CHESB</name>
<protein>
    <recommendedName>
        <fullName evidence="2">Cytoplasmic protein</fullName>
    </recommendedName>
</protein>
<dbReference type="KEGG" id="mes:Meso_1021"/>
<evidence type="ECO:0000313" key="1">
    <source>
        <dbReference type="EMBL" id="ABG62418.1"/>
    </source>
</evidence>
<organism evidence="1">
    <name type="scientific">Chelativorans sp. (strain BNC1)</name>
    <dbReference type="NCBI Taxonomy" id="266779"/>
    <lineage>
        <taxon>Bacteria</taxon>
        <taxon>Pseudomonadati</taxon>
        <taxon>Pseudomonadota</taxon>
        <taxon>Alphaproteobacteria</taxon>
        <taxon>Hyphomicrobiales</taxon>
        <taxon>Phyllobacteriaceae</taxon>
        <taxon>Chelativorans</taxon>
    </lineage>
</organism>
<dbReference type="eggNOG" id="COG3214">
    <property type="taxonomic scope" value="Bacteria"/>
</dbReference>
<gene>
    <name evidence="1" type="ordered locus">Meso_1021</name>
</gene>
<dbReference type="STRING" id="266779.Meso_1021"/>
<dbReference type="AlphaFoldDB" id="Q11JK7"/>
<dbReference type="PANTHER" id="PTHR30528">
    <property type="entry name" value="CYTOPLASMIC PROTEIN"/>
    <property type="match status" value="1"/>
</dbReference>
<accession>Q11JK7</accession>
<sequence>MRVARGAFRLYLSHANVKSRGQMKPREKLTIREVRRIALSAQGFADRPPSGPIGRRHLSRVIGRTGLFQIDSVNVVVRAHYMPLFSRLGPYPVELLERAASRKPRSLFEYWAHEASLLPVEIQPLMRWRMERAREGLGIYGGLARFGREQRSFIDQVYAEVAAHGPLAASDIEGHKGTSGWWQWSDAKRALEWLFWAGFITTHSRRASFERLYHLPERVLPPAIHEAPTPAPQDAKRKLIEISARALGVATASDLRDYFRLSPEDAYPRVEELVEEGTLLPVSVKGWPQKAYMHRDAKMPRRIEAGALLAPFDPLIWERSRTERLFNFRYRIEIYTPAHKRVYGYYVYPLLLGESIVARVDLKADRQNRVLRVQAAHAEPDAPRHTAPELWQALNSMAEWLGLEKVEISRTGDFAPALAAAGKVGLIESSQVAEAALTEPQE</sequence>
<evidence type="ECO:0008006" key="2">
    <source>
        <dbReference type="Google" id="ProtNLM"/>
    </source>
</evidence>
<reference evidence="1" key="1">
    <citation type="submission" date="2006-06" db="EMBL/GenBank/DDBJ databases">
        <title>Complete sequence of chromosome of Chelativorans sp. BNC1.</title>
        <authorList>
            <consortium name="US DOE Joint Genome Institute"/>
            <person name="Copeland A."/>
            <person name="Lucas S."/>
            <person name="Lapidus A."/>
            <person name="Barry K."/>
            <person name="Detter J.C."/>
            <person name="Glavina del Rio T."/>
            <person name="Hammon N."/>
            <person name="Israni S."/>
            <person name="Dalin E."/>
            <person name="Tice H."/>
            <person name="Pitluck S."/>
            <person name="Chertkov O."/>
            <person name="Brettin T."/>
            <person name="Bruce D."/>
            <person name="Han C."/>
            <person name="Tapia R."/>
            <person name="Gilna P."/>
            <person name="Schmutz J."/>
            <person name="Larimer F."/>
            <person name="Land M."/>
            <person name="Hauser L."/>
            <person name="Kyrpides N."/>
            <person name="Mikhailova N."/>
            <person name="Richardson P."/>
        </authorList>
    </citation>
    <scope>NUCLEOTIDE SEQUENCE</scope>
    <source>
        <strain evidence="1">BNC1</strain>
    </source>
</reference>
<dbReference type="Pfam" id="PF06224">
    <property type="entry name" value="AlkZ-like"/>
    <property type="match status" value="1"/>
</dbReference>
<dbReference type="EMBL" id="CP000390">
    <property type="protein sequence ID" value="ABG62418.1"/>
    <property type="molecule type" value="Genomic_DNA"/>
</dbReference>
<dbReference type="InterPro" id="IPR009351">
    <property type="entry name" value="AlkZ-like"/>
</dbReference>
<dbReference type="PANTHER" id="PTHR30528:SF0">
    <property type="entry name" value="CYTOPLASMIC PROTEIN"/>
    <property type="match status" value="1"/>
</dbReference>